<evidence type="ECO:0000256" key="1">
    <source>
        <dbReference type="SAM" id="Phobius"/>
    </source>
</evidence>
<evidence type="ECO:0000313" key="2">
    <source>
        <dbReference type="EMBL" id="SFA83176.1"/>
    </source>
</evidence>
<keyword evidence="1" id="KW-0812">Transmembrane</keyword>
<reference evidence="3" key="1">
    <citation type="submission" date="2016-10" db="EMBL/GenBank/DDBJ databases">
        <authorList>
            <person name="Varghese N."/>
            <person name="Submissions S."/>
        </authorList>
    </citation>
    <scope>NUCLEOTIDE SEQUENCE [LARGE SCALE GENOMIC DNA]</scope>
    <source>
        <strain evidence="3">CGMCC 4.3568</strain>
    </source>
</reference>
<organism evidence="2 3">
    <name type="scientific">Amycolatopsis marina</name>
    <dbReference type="NCBI Taxonomy" id="490629"/>
    <lineage>
        <taxon>Bacteria</taxon>
        <taxon>Bacillati</taxon>
        <taxon>Actinomycetota</taxon>
        <taxon>Actinomycetes</taxon>
        <taxon>Pseudonocardiales</taxon>
        <taxon>Pseudonocardiaceae</taxon>
        <taxon>Amycolatopsis</taxon>
    </lineage>
</organism>
<keyword evidence="1" id="KW-1133">Transmembrane helix</keyword>
<keyword evidence="3" id="KW-1185">Reference proteome</keyword>
<gene>
    <name evidence="2" type="ORF">SAMN05216266_101707</name>
</gene>
<protein>
    <submittedName>
        <fullName evidence="2">Uncharacterized protein</fullName>
    </submittedName>
</protein>
<accession>A0A1I0W5K8</accession>
<keyword evidence="1" id="KW-0472">Membrane</keyword>
<feature type="transmembrane region" description="Helical" evidence="1">
    <location>
        <begin position="27"/>
        <end position="45"/>
    </location>
</feature>
<dbReference type="AlphaFoldDB" id="A0A1I0W5K8"/>
<dbReference type="STRING" id="490629.SAMN05216266_101707"/>
<proteinExistence type="predicted"/>
<name>A0A1I0W5K8_9PSEU</name>
<dbReference type="Proteomes" id="UP000243799">
    <property type="component" value="Unassembled WGS sequence"/>
</dbReference>
<sequence>MSGSAVPGCSRSRAQHRGGWKEFDMPLEIALVSVLAVVFVVRVALHLKHR</sequence>
<dbReference type="EMBL" id="FOKG01000001">
    <property type="protein sequence ID" value="SFA83176.1"/>
    <property type="molecule type" value="Genomic_DNA"/>
</dbReference>
<evidence type="ECO:0000313" key="3">
    <source>
        <dbReference type="Proteomes" id="UP000243799"/>
    </source>
</evidence>